<evidence type="ECO:0000256" key="1">
    <source>
        <dbReference type="ARBA" id="ARBA00022729"/>
    </source>
</evidence>
<dbReference type="SUPFAM" id="SSF89392">
    <property type="entry name" value="Prokaryotic lipoproteins and lipoprotein localization factors"/>
    <property type="match status" value="1"/>
</dbReference>
<dbReference type="Proteomes" id="UP000295210">
    <property type="component" value="Unassembled WGS sequence"/>
</dbReference>
<feature type="signal peptide" evidence="2">
    <location>
        <begin position="1"/>
        <end position="19"/>
    </location>
</feature>
<dbReference type="PANTHER" id="PTHR35869">
    <property type="entry name" value="OUTER-MEMBRANE LIPOPROTEIN CARRIER PROTEIN"/>
    <property type="match status" value="1"/>
</dbReference>
<dbReference type="EMBL" id="SMGK01000001">
    <property type="protein sequence ID" value="TCK76001.1"/>
    <property type="molecule type" value="Genomic_DNA"/>
</dbReference>
<dbReference type="AlphaFoldDB" id="A0A4V2PVY4"/>
<comment type="caution">
    <text evidence="3">The sequence shown here is derived from an EMBL/GenBank/DDBJ whole genome shotgun (WGS) entry which is preliminary data.</text>
</comment>
<dbReference type="CDD" id="cd16325">
    <property type="entry name" value="LolA"/>
    <property type="match status" value="1"/>
</dbReference>
<dbReference type="RefSeq" id="WP_243648069.1">
    <property type="nucleotide sequence ID" value="NZ_SMGK01000001.1"/>
</dbReference>
<evidence type="ECO:0000313" key="3">
    <source>
        <dbReference type="EMBL" id="TCK76001.1"/>
    </source>
</evidence>
<proteinExistence type="predicted"/>
<evidence type="ECO:0000256" key="2">
    <source>
        <dbReference type="SAM" id="SignalP"/>
    </source>
</evidence>
<accession>A0A4V2PVY4</accession>
<dbReference type="InterPro" id="IPR029046">
    <property type="entry name" value="LolA/LolB/LppX"/>
</dbReference>
<evidence type="ECO:0000313" key="4">
    <source>
        <dbReference type="Proteomes" id="UP000295210"/>
    </source>
</evidence>
<dbReference type="PANTHER" id="PTHR35869:SF1">
    <property type="entry name" value="OUTER-MEMBRANE LIPOPROTEIN CARRIER PROTEIN"/>
    <property type="match status" value="1"/>
</dbReference>
<feature type="chain" id="PRO_5020828048" evidence="2">
    <location>
        <begin position="20"/>
        <end position="216"/>
    </location>
</feature>
<dbReference type="InterPro" id="IPR004564">
    <property type="entry name" value="OM_lipoprot_carrier_LolA-like"/>
</dbReference>
<dbReference type="Gene3D" id="2.50.20.10">
    <property type="entry name" value="Lipoprotein localisation LolA/LolB/LppX"/>
    <property type="match status" value="1"/>
</dbReference>
<keyword evidence="4" id="KW-1185">Reference proteome</keyword>
<reference evidence="3 4" key="1">
    <citation type="submission" date="2019-03" db="EMBL/GenBank/DDBJ databases">
        <title>Genomic Encyclopedia of Type Strains, Phase IV (KMG-IV): sequencing the most valuable type-strain genomes for metagenomic binning, comparative biology and taxonomic classification.</title>
        <authorList>
            <person name="Goeker M."/>
        </authorList>
    </citation>
    <scope>NUCLEOTIDE SEQUENCE [LARGE SCALE GENOMIC DNA]</scope>
    <source>
        <strain evidence="3 4">DSM 103428</strain>
    </source>
</reference>
<name>A0A4V2PVY4_9BACT</name>
<keyword evidence="1 2" id="KW-0732">Signal</keyword>
<gene>
    <name evidence="3" type="ORF">C7378_1006</name>
</gene>
<organism evidence="3 4">
    <name type="scientific">Acidipila rosea</name>
    <dbReference type="NCBI Taxonomy" id="768535"/>
    <lineage>
        <taxon>Bacteria</taxon>
        <taxon>Pseudomonadati</taxon>
        <taxon>Acidobacteriota</taxon>
        <taxon>Terriglobia</taxon>
        <taxon>Terriglobales</taxon>
        <taxon>Acidobacteriaceae</taxon>
        <taxon>Acidipila</taxon>
    </lineage>
</organism>
<sequence length="216" mass="23428">MIRGLLLLLLLTAVPALPAQQPAPPSAKVIAARVDHHYNALHSLKVGFTQDYSGMGMNVKERGTLLLKKPGRMRWDYAQPAGKLFLLDGHNGYFYAPGQSEAQKVPAKKLDDIRSPLSLLLGHTNLEKELTGLTMAEVNGQYLLRGVPRGMENRVRVLEITAAADGAILRMRIEETDGAVNSFVFQGEQPNAPAPDAAFVFHAPDGVNVVDGMPPV</sequence>
<keyword evidence="3" id="KW-0449">Lipoprotein</keyword>
<dbReference type="Pfam" id="PF03548">
    <property type="entry name" value="LolA"/>
    <property type="match status" value="1"/>
</dbReference>
<protein>
    <submittedName>
        <fullName evidence="3">Outer membrane lipoprotein carrier protein</fullName>
    </submittedName>
</protein>